<keyword evidence="5" id="KW-1185">Reference proteome</keyword>
<dbReference type="SUPFAM" id="SSF51004">
    <property type="entry name" value="C-terminal (heme d1) domain of cytochrome cd1-nitrite reductase"/>
    <property type="match status" value="1"/>
</dbReference>
<evidence type="ECO:0008006" key="6">
    <source>
        <dbReference type="Google" id="ProtNLM"/>
    </source>
</evidence>
<accession>A0ABP8G2G5</accession>
<evidence type="ECO:0000259" key="3">
    <source>
        <dbReference type="Pfam" id="PF21783"/>
    </source>
</evidence>
<feature type="domain" description="MBG" evidence="2">
    <location>
        <begin position="1126"/>
        <end position="1201"/>
    </location>
</feature>
<dbReference type="Gene3D" id="3.30.160.710">
    <property type="match status" value="1"/>
</dbReference>
<dbReference type="InterPro" id="IPR051200">
    <property type="entry name" value="Host-pathogen_enzymatic-act"/>
</dbReference>
<sequence length="1294" mass="132204">MFFSFFNARAQSLTVNKGDAINVNPAPQIIAGVITGSISACAGTASVSPNIQHFSVSGANLTNNITATAPAGFEISFAANTGYSTILTLIHTAGIVNNKDIYVRSSSSAAVGTLAGKVVLTSTGVPDQQVSVSGIVNQLPKVNAVNNQVVVNGEATTDINFTGTGNAYSWVNNTPGIGLAASGTGNIPSFTAINNTSSPITARITVKPLASGYAYVANYGSNSVTVISTKTKTVVTTIPVGNNPFGVSASIDGGLVYVTNKGSNTVSVISTATNTVINTINVGRAPQGVVVSPDGARLYVANSMDNTVSVINTLTNVIVKNVGVGKAPYGITISADGENIYVANFDSSNVSIIKASTNTVATTVAVGFNPTGISVIPDGSLVYVSSAYNVTAINTVANNTTSTISLSQGIGMAPSPDGTKVYVATLDGYYSIIYVGTNISSSEAGYSRGSGISITADGKDIYWVSSLNNTISITNSDFTTATIVPVGSNPYSIGNFISKGTNCDGSPITFTITVNPTPKIKATAVTGNIVACAGSASVSPDIGQLTISGNNLSADIMATAPSGFEISLNATSGYGNNISLTPVAGVVNNTIVYVRSAASAPAGSLKGKITLTSAGAQNYEVDVTGTIQQLPTVTNVNNQLVLSGNRTSNVIFSGTADSYSWSVTGDDIGLPLNGTGNFPSFLVSNNTPAAKVAIVTVTPLTNAAGGKGCDGVPVSFTITVNPLPIITASAGSLFMNTTYGTPSAATGFKVSATNLIESILLTPPLGFELSADNINFANTITIPAVTGSVTNFAVYLRLASTSNAGNYSGNIILSSNGAANLNIPVSNSLVTPADITLTADNKNKTYGSTLNNTSSGTSFTITGGSLKNGNTITSVNLTYGTGAAGTDPVGSYNTISIMLNTGGNGFLGSNYSINYVRGNINVLPAPLNIVANNITKTYGATLSNTSNSNEFNLTGIQNQETIGGVTLTYGNGSAAIDPPGIYQASIIPSLPTGGSFNAGNYSITYTAGSITVSPPIGINVSGALASVATIYGSPSSTTAIEVSGTNLPAGILVTPPAGFEVSLDNVRFFASVTIGNSGNIAAIRVYFRLAKITPVGSYSGNIVLSSSGLNNLNRFMPLSTVSPAPLMITADNKTKVVNSDNPILTVTYLGFVNNESPNQLTTRPTVTTDATKTSAVGQYSITASGAVAANYTISYLPGVLTVNPAPLAVTVPNVFTPNGDGINDYWTITGLDLSKRIVVSVFNRWGSRVFYSNGYSELWDGTYKGTPLPASTYYYVINTGNKSELLSGSITILR</sequence>
<dbReference type="Pfam" id="PF18676">
    <property type="entry name" value="MBG_2"/>
    <property type="match status" value="2"/>
</dbReference>
<keyword evidence="1" id="KW-0732">Signal</keyword>
<dbReference type="Proteomes" id="UP001500582">
    <property type="component" value="Unassembled WGS sequence"/>
</dbReference>
<dbReference type="NCBIfam" id="TIGR04131">
    <property type="entry name" value="Bac_Flav_CTERM"/>
    <property type="match status" value="1"/>
</dbReference>
<dbReference type="PANTHER" id="PTHR47197:SF3">
    <property type="entry name" value="DIHYDRO-HEME D1 DEHYDROGENASE"/>
    <property type="match status" value="1"/>
</dbReference>
<evidence type="ECO:0000313" key="4">
    <source>
        <dbReference type="EMBL" id="GAA4316042.1"/>
    </source>
</evidence>
<feature type="domain" description="YNCE-like beta-propeller" evidence="3">
    <location>
        <begin position="215"/>
        <end position="290"/>
    </location>
</feature>
<dbReference type="Pfam" id="PF13585">
    <property type="entry name" value="CHU_C"/>
    <property type="match status" value="1"/>
</dbReference>
<evidence type="ECO:0000256" key="1">
    <source>
        <dbReference type="ARBA" id="ARBA00022729"/>
    </source>
</evidence>
<evidence type="ECO:0000313" key="5">
    <source>
        <dbReference type="Proteomes" id="UP001500582"/>
    </source>
</evidence>
<name>A0ABP8G2G5_9SPHI</name>
<gene>
    <name evidence="4" type="ORF">GCM10023149_12880</name>
</gene>
<comment type="caution">
    <text evidence="4">The sequence shown here is derived from an EMBL/GenBank/DDBJ whole genome shotgun (WGS) entry which is preliminary data.</text>
</comment>
<dbReference type="InterPro" id="IPR026341">
    <property type="entry name" value="T9SS_type_B"/>
</dbReference>
<dbReference type="NCBIfam" id="TIGR02276">
    <property type="entry name" value="beta_rpt_yvtn"/>
    <property type="match status" value="4"/>
</dbReference>
<protein>
    <recommendedName>
        <fullName evidence="6">Gliding motility-associated-like protein</fullName>
    </recommendedName>
</protein>
<dbReference type="Gene3D" id="2.130.10.10">
    <property type="entry name" value="YVTN repeat-like/Quinoprotein amine dehydrogenase"/>
    <property type="match status" value="1"/>
</dbReference>
<dbReference type="InterPro" id="IPR041286">
    <property type="entry name" value="MBG_2"/>
</dbReference>
<organism evidence="4 5">
    <name type="scientific">Mucilaginibacter gynuensis</name>
    <dbReference type="NCBI Taxonomy" id="1302236"/>
    <lineage>
        <taxon>Bacteria</taxon>
        <taxon>Pseudomonadati</taxon>
        <taxon>Bacteroidota</taxon>
        <taxon>Sphingobacteriia</taxon>
        <taxon>Sphingobacteriales</taxon>
        <taxon>Sphingobacteriaceae</taxon>
        <taxon>Mucilaginibacter</taxon>
    </lineage>
</organism>
<evidence type="ECO:0000259" key="2">
    <source>
        <dbReference type="Pfam" id="PF18676"/>
    </source>
</evidence>
<dbReference type="InterPro" id="IPR011048">
    <property type="entry name" value="Haem_d1_sf"/>
</dbReference>
<dbReference type="InterPro" id="IPR015943">
    <property type="entry name" value="WD40/YVTN_repeat-like_dom_sf"/>
</dbReference>
<feature type="domain" description="YNCE-like beta-propeller" evidence="3">
    <location>
        <begin position="297"/>
        <end position="395"/>
    </location>
</feature>
<feature type="domain" description="MBG" evidence="2">
    <location>
        <begin position="835"/>
        <end position="919"/>
    </location>
</feature>
<dbReference type="Pfam" id="PF21783">
    <property type="entry name" value="YNCE"/>
    <property type="match status" value="2"/>
</dbReference>
<dbReference type="PANTHER" id="PTHR47197">
    <property type="entry name" value="PROTEIN NIRF"/>
    <property type="match status" value="1"/>
</dbReference>
<dbReference type="InterPro" id="IPR048433">
    <property type="entry name" value="YNCE-like_beta-prop"/>
</dbReference>
<dbReference type="InterPro" id="IPR011964">
    <property type="entry name" value="YVTN_b-propeller_repeat"/>
</dbReference>
<reference evidence="5" key="1">
    <citation type="journal article" date="2019" name="Int. J. Syst. Evol. Microbiol.">
        <title>The Global Catalogue of Microorganisms (GCM) 10K type strain sequencing project: providing services to taxonomists for standard genome sequencing and annotation.</title>
        <authorList>
            <consortium name="The Broad Institute Genomics Platform"/>
            <consortium name="The Broad Institute Genome Sequencing Center for Infectious Disease"/>
            <person name="Wu L."/>
            <person name="Ma J."/>
        </authorList>
    </citation>
    <scope>NUCLEOTIDE SEQUENCE [LARGE SCALE GENOMIC DNA]</scope>
    <source>
        <strain evidence="5">JCM 17705</strain>
    </source>
</reference>
<dbReference type="EMBL" id="BAABFT010000002">
    <property type="protein sequence ID" value="GAA4316042.1"/>
    <property type="molecule type" value="Genomic_DNA"/>
</dbReference>
<proteinExistence type="predicted"/>